<feature type="domain" description="PNPLA" evidence="6">
    <location>
        <begin position="16"/>
        <end position="243"/>
    </location>
</feature>
<dbReference type="GO" id="GO:0016020">
    <property type="term" value="C:membrane"/>
    <property type="evidence" value="ECO:0007669"/>
    <property type="project" value="TreeGrafter"/>
</dbReference>
<keyword evidence="3 4" id="KW-0443">Lipid metabolism</keyword>
<dbReference type="GO" id="GO:0047499">
    <property type="term" value="F:calcium-independent phospholipase A2 activity"/>
    <property type="evidence" value="ECO:0007669"/>
    <property type="project" value="TreeGrafter"/>
</dbReference>
<keyword evidence="8" id="KW-1185">Reference proteome</keyword>
<dbReference type="EMBL" id="FJUX01000010">
    <property type="protein sequence ID" value="CZS91876.1"/>
    <property type="molecule type" value="Genomic_DNA"/>
</dbReference>
<dbReference type="Proteomes" id="UP000178912">
    <property type="component" value="Unassembled WGS sequence"/>
</dbReference>
<feature type="short sequence motif" description="GXSXG" evidence="4">
    <location>
        <begin position="82"/>
        <end position="86"/>
    </location>
</feature>
<dbReference type="InterPro" id="IPR002641">
    <property type="entry name" value="PNPLA_dom"/>
</dbReference>
<dbReference type="SUPFAM" id="SSF52151">
    <property type="entry name" value="FabD/lysophospholipase-like"/>
    <property type="match status" value="1"/>
</dbReference>
<dbReference type="PANTHER" id="PTHR24185">
    <property type="entry name" value="CALCIUM-INDEPENDENT PHOSPHOLIPASE A2-GAMMA"/>
    <property type="match status" value="1"/>
</dbReference>
<dbReference type="AlphaFoldDB" id="A0A1E1K192"/>
<dbReference type="PANTHER" id="PTHR24185:SF1">
    <property type="entry name" value="CALCIUM-INDEPENDENT PHOSPHOLIPASE A2-GAMMA"/>
    <property type="match status" value="1"/>
</dbReference>
<feature type="short sequence motif" description="DGA/G" evidence="4">
    <location>
        <begin position="230"/>
        <end position="232"/>
    </location>
</feature>
<feature type="region of interest" description="Disordered" evidence="5">
    <location>
        <begin position="452"/>
        <end position="491"/>
    </location>
</feature>
<feature type="short sequence motif" description="GXGXXG" evidence="4">
    <location>
        <begin position="20"/>
        <end position="25"/>
    </location>
</feature>
<dbReference type="GO" id="GO:0019369">
    <property type="term" value="P:arachidonate metabolic process"/>
    <property type="evidence" value="ECO:0007669"/>
    <property type="project" value="TreeGrafter"/>
</dbReference>
<dbReference type="Gene3D" id="3.40.1090.10">
    <property type="entry name" value="Cytosolic phospholipase A2 catalytic domain"/>
    <property type="match status" value="1"/>
</dbReference>
<sequence>MYNETNDSSATCTNVLTLDGGGIRGLSSLEILRALMDYINEAAQTLETKKQGASDRNGEIDEMWEGAQRILQPRDIFDLVAGTSTGGLIAIMLGKLGMTVDDCIATYEQLASGIFGKKHLRARFTRGFAPARYSASGMEARMRELLKSKGLDEREKMQVPGAKDKIACAVICREHINKSRYSDFLSAAVCICSLPCPATFECSVCEAARATSAAPTFFPVQKIGNRYFSDGGMEFNNPSLEIWSHYTRPISVAETRRRSAVIEIGSFPGHPGGLDFSKVRIINLGTGDEPPPDREKMGSRFAILIPPPIRMLVSLGSKLKKMAVNAQRTAKVMEALAQVSRNGATSLLYHRFSADNGVCFIKMDEHKKIQELKSKTLDYLRDPTIQRRLQQLAASIAANYIARESARQNRPAINQPSVLQANTSTGESRALHTILPTMDSASTDIEQYSKISSKDSAVISSPSRQPSTEVTTPGTGSTPNTRPPRTALKGSNILQDSNNLEIAVQNMVTVAA</sequence>
<dbReference type="OrthoDB" id="1658288at2759"/>
<evidence type="ECO:0000256" key="2">
    <source>
        <dbReference type="ARBA" id="ARBA00022963"/>
    </source>
</evidence>
<dbReference type="PROSITE" id="PS51635">
    <property type="entry name" value="PNPLA"/>
    <property type="match status" value="1"/>
</dbReference>
<dbReference type="InterPro" id="IPR016035">
    <property type="entry name" value="Acyl_Trfase/lysoPLipase"/>
</dbReference>
<keyword evidence="2 4" id="KW-0442">Lipid degradation</keyword>
<evidence type="ECO:0000259" key="6">
    <source>
        <dbReference type="PROSITE" id="PS51635"/>
    </source>
</evidence>
<dbReference type="GO" id="GO:0046486">
    <property type="term" value="P:glycerolipid metabolic process"/>
    <property type="evidence" value="ECO:0007669"/>
    <property type="project" value="UniProtKB-ARBA"/>
</dbReference>
<gene>
    <name evidence="7" type="ORF">RAG0_02425</name>
</gene>
<dbReference type="GO" id="GO:0016042">
    <property type="term" value="P:lipid catabolic process"/>
    <property type="evidence" value="ECO:0007669"/>
    <property type="project" value="UniProtKB-UniRule"/>
</dbReference>
<evidence type="ECO:0000256" key="3">
    <source>
        <dbReference type="ARBA" id="ARBA00023098"/>
    </source>
</evidence>
<dbReference type="Pfam" id="PF01734">
    <property type="entry name" value="Patatin"/>
    <property type="match status" value="1"/>
</dbReference>
<evidence type="ECO:0000256" key="5">
    <source>
        <dbReference type="SAM" id="MobiDB-lite"/>
    </source>
</evidence>
<accession>A0A1E1K192</accession>
<feature type="active site" description="Nucleophile" evidence="4">
    <location>
        <position position="84"/>
    </location>
</feature>
<evidence type="ECO:0000313" key="7">
    <source>
        <dbReference type="EMBL" id="CZS91876.1"/>
    </source>
</evidence>
<name>A0A1E1K192_9HELO</name>
<proteinExistence type="predicted"/>
<evidence type="ECO:0000256" key="1">
    <source>
        <dbReference type="ARBA" id="ARBA00022801"/>
    </source>
</evidence>
<evidence type="ECO:0000256" key="4">
    <source>
        <dbReference type="PROSITE-ProRule" id="PRU01161"/>
    </source>
</evidence>
<feature type="compositionally biased region" description="Polar residues" evidence="5">
    <location>
        <begin position="452"/>
        <end position="480"/>
    </location>
</feature>
<feature type="active site" description="Proton acceptor" evidence="4">
    <location>
        <position position="230"/>
    </location>
</feature>
<organism evidence="7 8">
    <name type="scientific">Rhynchosporium agropyri</name>
    <dbReference type="NCBI Taxonomy" id="914238"/>
    <lineage>
        <taxon>Eukaryota</taxon>
        <taxon>Fungi</taxon>
        <taxon>Dikarya</taxon>
        <taxon>Ascomycota</taxon>
        <taxon>Pezizomycotina</taxon>
        <taxon>Leotiomycetes</taxon>
        <taxon>Helotiales</taxon>
        <taxon>Ploettnerulaceae</taxon>
        <taxon>Rhynchosporium</taxon>
    </lineage>
</organism>
<keyword evidence="1 4" id="KW-0378">Hydrolase</keyword>
<evidence type="ECO:0000313" key="8">
    <source>
        <dbReference type="Proteomes" id="UP000178912"/>
    </source>
</evidence>
<protein>
    <recommendedName>
        <fullName evidence="6">PNPLA domain-containing protein</fullName>
    </recommendedName>
</protein>
<reference evidence="8" key="1">
    <citation type="submission" date="2016-03" db="EMBL/GenBank/DDBJ databases">
        <authorList>
            <person name="Guldener U."/>
        </authorList>
    </citation>
    <scope>NUCLEOTIDE SEQUENCE [LARGE SCALE GENOMIC DNA]</scope>
    <source>
        <strain evidence="8">04CH-RAC-A.6.1</strain>
    </source>
</reference>